<name>A0A813EAN9_POLGL</name>
<dbReference type="Gene3D" id="3.30.70.330">
    <property type="match status" value="2"/>
</dbReference>
<evidence type="ECO:0000313" key="7">
    <source>
        <dbReference type="Proteomes" id="UP000654075"/>
    </source>
</evidence>
<feature type="compositionally biased region" description="Basic and acidic residues" evidence="4">
    <location>
        <begin position="146"/>
        <end position="159"/>
    </location>
</feature>
<dbReference type="SMART" id="SM00360">
    <property type="entry name" value="RRM"/>
    <property type="match status" value="2"/>
</dbReference>
<feature type="compositionally biased region" description="Basic and acidic residues" evidence="4">
    <location>
        <begin position="120"/>
        <end position="138"/>
    </location>
</feature>
<feature type="compositionally biased region" description="Basic and acidic residues" evidence="4">
    <location>
        <begin position="188"/>
        <end position="208"/>
    </location>
</feature>
<evidence type="ECO:0000256" key="4">
    <source>
        <dbReference type="SAM" id="MobiDB-lite"/>
    </source>
</evidence>
<dbReference type="SUPFAM" id="SSF54928">
    <property type="entry name" value="RNA-binding domain, RBD"/>
    <property type="match status" value="2"/>
</dbReference>
<evidence type="ECO:0000256" key="2">
    <source>
        <dbReference type="ARBA" id="ARBA00022884"/>
    </source>
</evidence>
<feature type="domain" description="RRM" evidence="5">
    <location>
        <begin position="222"/>
        <end position="302"/>
    </location>
</feature>
<keyword evidence="2 3" id="KW-0694">RNA-binding</keyword>
<dbReference type="EMBL" id="CAJNNV010007272">
    <property type="protein sequence ID" value="CAE8594676.1"/>
    <property type="molecule type" value="Genomic_DNA"/>
</dbReference>
<organism evidence="6 7">
    <name type="scientific">Polarella glacialis</name>
    <name type="common">Dinoflagellate</name>
    <dbReference type="NCBI Taxonomy" id="89957"/>
    <lineage>
        <taxon>Eukaryota</taxon>
        <taxon>Sar</taxon>
        <taxon>Alveolata</taxon>
        <taxon>Dinophyceae</taxon>
        <taxon>Suessiales</taxon>
        <taxon>Suessiaceae</taxon>
        <taxon>Polarella</taxon>
    </lineage>
</organism>
<evidence type="ECO:0000256" key="3">
    <source>
        <dbReference type="PROSITE-ProRule" id="PRU00176"/>
    </source>
</evidence>
<accession>A0A813EAN9</accession>
<dbReference type="AlphaFoldDB" id="A0A813EAN9"/>
<proteinExistence type="predicted"/>
<dbReference type="PANTHER" id="PTHR24012">
    <property type="entry name" value="RNA BINDING PROTEIN"/>
    <property type="match status" value="1"/>
</dbReference>
<feature type="domain" description="RRM" evidence="5">
    <location>
        <begin position="12"/>
        <end position="94"/>
    </location>
</feature>
<feature type="region of interest" description="Disordered" evidence="4">
    <location>
        <begin position="186"/>
        <end position="223"/>
    </location>
</feature>
<evidence type="ECO:0000259" key="5">
    <source>
        <dbReference type="PROSITE" id="PS50102"/>
    </source>
</evidence>
<keyword evidence="1" id="KW-0677">Repeat</keyword>
<dbReference type="InterPro" id="IPR012677">
    <property type="entry name" value="Nucleotide-bd_a/b_plait_sf"/>
</dbReference>
<dbReference type="Pfam" id="PF00076">
    <property type="entry name" value="RRM_1"/>
    <property type="match status" value="2"/>
</dbReference>
<evidence type="ECO:0000256" key="1">
    <source>
        <dbReference type="ARBA" id="ARBA00022737"/>
    </source>
</evidence>
<feature type="compositionally biased region" description="Gly residues" evidence="4">
    <location>
        <begin position="209"/>
        <end position="220"/>
    </location>
</feature>
<dbReference type="GO" id="GO:0003723">
    <property type="term" value="F:RNA binding"/>
    <property type="evidence" value="ECO:0007669"/>
    <property type="project" value="UniProtKB-UniRule"/>
</dbReference>
<dbReference type="OrthoDB" id="410044at2759"/>
<dbReference type="PROSITE" id="PS50102">
    <property type="entry name" value="RRM"/>
    <property type="match status" value="2"/>
</dbReference>
<reference evidence="6" key="1">
    <citation type="submission" date="2021-02" db="EMBL/GenBank/DDBJ databases">
        <authorList>
            <person name="Dougan E. K."/>
            <person name="Rhodes N."/>
            <person name="Thang M."/>
            <person name="Chan C."/>
        </authorList>
    </citation>
    <scope>NUCLEOTIDE SEQUENCE</scope>
</reference>
<gene>
    <name evidence="6" type="ORF">PGLA1383_LOCUS13202</name>
</gene>
<dbReference type="CDD" id="cd00590">
    <property type="entry name" value="RRM_SF"/>
    <property type="match status" value="1"/>
</dbReference>
<evidence type="ECO:0000313" key="6">
    <source>
        <dbReference type="EMBL" id="CAE8594676.1"/>
    </source>
</evidence>
<dbReference type="InterPro" id="IPR035979">
    <property type="entry name" value="RBD_domain_sf"/>
</dbReference>
<dbReference type="Proteomes" id="UP000654075">
    <property type="component" value="Unassembled WGS sequence"/>
</dbReference>
<feature type="non-terminal residue" evidence="6">
    <location>
        <position position="1"/>
    </location>
</feature>
<keyword evidence="7" id="KW-1185">Reference proteome</keyword>
<feature type="region of interest" description="Disordered" evidence="4">
    <location>
        <begin position="88"/>
        <end position="159"/>
    </location>
</feature>
<dbReference type="OMA" id="NIACAYA"/>
<dbReference type="InterPro" id="IPR000504">
    <property type="entry name" value="RRM_dom"/>
</dbReference>
<comment type="caution">
    <text evidence="6">The sequence shown here is derived from an EMBL/GenBank/DDBJ whole genome shotgun (WGS) entry which is preliminary data.</text>
</comment>
<protein>
    <recommendedName>
        <fullName evidence="5">RRM domain-containing protein</fullName>
    </recommendedName>
</protein>
<sequence>ACHFSEMADDEKKLFIAKLPEDIYEEEMRIVFNTYGKVEEVILLDGSRCRPGQRAGFVIYETAAAARSALQVLNDVYRFREEAPEPIHVSIARPRGAKGGGKDGGSYDQGHNSRGGDSYSRNDHGGRSDRYGKGDGYGRADSYGKGGHDKGGYQGNDRGKGGYDGGGKGGYDGGGKGGYDGGYGKGYDSGKGHEQRDRGHGGKDRDAGGKGGGKPDGGAPGTKIYVGNLPTDISKEAIEQVFGTYGPLEDVHVMTGRSKSGQAAAFVRYRSNGEARNAIAAMETGYEIRPGEGNLLVKLADGDAGKGGGGGGGGGGRYQPY</sequence>